<proteinExistence type="predicted"/>
<evidence type="ECO:0000313" key="1">
    <source>
        <dbReference type="EMBL" id="GGG27316.1"/>
    </source>
</evidence>
<evidence type="ECO:0000313" key="2">
    <source>
        <dbReference type="Proteomes" id="UP000634043"/>
    </source>
</evidence>
<accession>A0ABQ1WEE1</accession>
<sequence length="437" mass="50308">MKNWYTLYSNILYLHFSEGFYLLPESAKNAASPSNPFLRVLRMAGYTLVRLLGNLFTSVEQPERLQGKVWLYVVSQNNYDSLHFLEAAIPEAVMVAGQSKAIGRYNQQVARLSLRKKLFYYYKFLPLFFRFLSHRKNSTLRFVDLLYDAVGFYEVYLQKLRKYRPQAIVFANDHNADARAMLLAAKELGISTVYVQHSSVSNLFPPLAFDLDLLEGQDSLDKYRQCGPVHGRVEFIGMPKADQFVPLRNRNHRVQTLGIACNLMDRVEEVEQLIRHISHDFPQLKILLRPHPRDKRSYTFATGISSNINLTNPRQQSVFEYLRELDMLVSGNSGIHLEAVLLNVWSVYFNFNPKEELHDYYGYVTHGLVEEAASYDTLKPLLEQGIQQKPEVYLRAKYYNATVGTEYDGRSGEKASALINSMLAESKRCHFHTGNSA</sequence>
<dbReference type="Proteomes" id="UP000634043">
    <property type="component" value="Unassembled WGS sequence"/>
</dbReference>
<keyword evidence="2" id="KW-1185">Reference proteome</keyword>
<reference evidence="2" key="1">
    <citation type="journal article" date="2019" name="Int. J. Syst. Evol. Microbiol.">
        <title>The Global Catalogue of Microorganisms (GCM) 10K type strain sequencing project: providing services to taxonomists for standard genome sequencing and annotation.</title>
        <authorList>
            <consortium name="The Broad Institute Genomics Platform"/>
            <consortium name="The Broad Institute Genome Sequencing Center for Infectious Disease"/>
            <person name="Wu L."/>
            <person name="Ma J."/>
        </authorList>
    </citation>
    <scope>NUCLEOTIDE SEQUENCE [LARGE SCALE GENOMIC DNA]</scope>
    <source>
        <strain evidence="2">CGMCC 1.12749</strain>
    </source>
</reference>
<dbReference type="RefSeq" id="WP_229734006.1">
    <property type="nucleotide sequence ID" value="NZ_BMFP01000007.1"/>
</dbReference>
<dbReference type="EMBL" id="BMFP01000007">
    <property type="protein sequence ID" value="GGG27316.1"/>
    <property type="molecule type" value="Genomic_DNA"/>
</dbReference>
<dbReference type="SUPFAM" id="SSF53756">
    <property type="entry name" value="UDP-Glycosyltransferase/glycogen phosphorylase"/>
    <property type="match status" value="1"/>
</dbReference>
<organism evidence="1 2">
    <name type="scientific">Pontibacter amylolyticus</name>
    <dbReference type="NCBI Taxonomy" id="1424080"/>
    <lineage>
        <taxon>Bacteria</taxon>
        <taxon>Pseudomonadati</taxon>
        <taxon>Bacteroidota</taxon>
        <taxon>Cytophagia</taxon>
        <taxon>Cytophagales</taxon>
        <taxon>Hymenobacteraceae</taxon>
        <taxon>Pontibacter</taxon>
    </lineage>
</organism>
<protein>
    <submittedName>
        <fullName evidence="1">Uncharacterized protein</fullName>
    </submittedName>
</protein>
<dbReference type="Gene3D" id="3.40.50.12580">
    <property type="match status" value="1"/>
</dbReference>
<gene>
    <name evidence="1" type="ORF">GCM10011323_33570</name>
</gene>
<dbReference type="InterPro" id="IPR043148">
    <property type="entry name" value="TagF_C"/>
</dbReference>
<comment type="caution">
    <text evidence="1">The sequence shown here is derived from an EMBL/GenBank/DDBJ whole genome shotgun (WGS) entry which is preliminary data.</text>
</comment>
<name>A0ABQ1WEE1_9BACT</name>